<name>A0A6V7P1S4_ANACO</name>
<dbReference type="AlphaFoldDB" id="A0A6V7P1S4"/>
<sequence length="287" mass="32449">MRPFKKMSTSFLKKSGGSDNNAIPNQDIEGGSRNPTYAKCKDKPFPAYKDIEFLSEKTTATGRYEFTSIMVATPTINSSSLSSSGEDDTVIGSSFPPGKYASSFNGRRKKCNIASEAVAKMVEIGKQKLDLVCQILQYLLDNIVFLTADMGELLYRSVFSSTILANRMTILDEDDNYWDRVFVLLIDQDYMTFCNILNKQQCRTRYFTSHQMICDILNGHSERGYNHFRMMTTIFIALRDVLVSRGLIRGTRNMIADEQLAIFLFCIGHGVANRVIAETFENSEKNN</sequence>
<feature type="compositionally biased region" description="Polar residues" evidence="1">
    <location>
        <begin position="7"/>
        <end position="24"/>
    </location>
</feature>
<feature type="region of interest" description="Disordered" evidence="1">
    <location>
        <begin position="1"/>
        <end position="36"/>
    </location>
</feature>
<dbReference type="InterPro" id="IPR058353">
    <property type="entry name" value="DUF8040"/>
</dbReference>
<dbReference type="EMBL" id="LR862144">
    <property type="protein sequence ID" value="CAD1824783.1"/>
    <property type="molecule type" value="Genomic_DNA"/>
</dbReference>
<reference evidence="3" key="1">
    <citation type="submission" date="2020-07" db="EMBL/GenBank/DDBJ databases">
        <authorList>
            <person name="Lin J."/>
        </authorList>
    </citation>
    <scope>NUCLEOTIDE SEQUENCE</scope>
</reference>
<organism evidence="3">
    <name type="scientific">Ananas comosus var. bracteatus</name>
    <name type="common">red pineapple</name>
    <dbReference type="NCBI Taxonomy" id="296719"/>
    <lineage>
        <taxon>Eukaryota</taxon>
        <taxon>Viridiplantae</taxon>
        <taxon>Streptophyta</taxon>
        <taxon>Embryophyta</taxon>
        <taxon>Tracheophyta</taxon>
        <taxon>Spermatophyta</taxon>
        <taxon>Magnoliopsida</taxon>
        <taxon>Liliopsida</taxon>
        <taxon>Poales</taxon>
        <taxon>Bromeliaceae</taxon>
        <taxon>Bromelioideae</taxon>
        <taxon>Ananas</taxon>
    </lineage>
</organism>
<accession>A0A6V7P1S4</accession>
<dbReference type="Pfam" id="PF26138">
    <property type="entry name" value="DUF8040"/>
    <property type="match status" value="1"/>
</dbReference>
<protein>
    <recommendedName>
        <fullName evidence="2">DUF8040 domain-containing protein</fullName>
    </recommendedName>
</protein>
<feature type="domain" description="DUF8040" evidence="2">
    <location>
        <begin position="205"/>
        <end position="284"/>
    </location>
</feature>
<evidence type="ECO:0000313" key="3">
    <source>
        <dbReference type="EMBL" id="CAD1824783.1"/>
    </source>
</evidence>
<gene>
    <name evidence="3" type="ORF">CB5_LOCUS7994</name>
</gene>
<proteinExistence type="predicted"/>
<evidence type="ECO:0000256" key="1">
    <source>
        <dbReference type="SAM" id="MobiDB-lite"/>
    </source>
</evidence>
<evidence type="ECO:0000259" key="2">
    <source>
        <dbReference type="Pfam" id="PF26138"/>
    </source>
</evidence>